<dbReference type="AlphaFoldDB" id="A0AAV2IEN5"/>
<feature type="region of interest" description="Disordered" evidence="1">
    <location>
        <begin position="348"/>
        <end position="382"/>
    </location>
</feature>
<feature type="compositionally biased region" description="Polar residues" evidence="1">
    <location>
        <begin position="401"/>
        <end position="410"/>
    </location>
</feature>
<feature type="compositionally biased region" description="Polar residues" evidence="1">
    <location>
        <begin position="873"/>
        <end position="885"/>
    </location>
</feature>
<gene>
    <name evidence="2" type="ORF">GSLYS_00017787001</name>
</gene>
<feature type="compositionally biased region" description="Basic and acidic residues" evidence="1">
    <location>
        <begin position="610"/>
        <end position="619"/>
    </location>
</feature>
<feature type="region of interest" description="Disordered" evidence="1">
    <location>
        <begin position="945"/>
        <end position="974"/>
    </location>
</feature>
<proteinExistence type="predicted"/>
<dbReference type="EMBL" id="CAXITT010000611">
    <property type="protein sequence ID" value="CAL1544274.1"/>
    <property type="molecule type" value="Genomic_DNA"/>
</dbReference>
<accession>A0AAV2IEN5</accession>
<feature type="region of interest" description="Disordered" evidence="1">
    <location>
        <begin position="824"/>
        <end position="891"/>
    </location>
</feature>
<feature type="compositionally biased region" description="Acidic residues" evidence="1">
    <location>
        <begin position="620"/>
        <end position="643"/>
    </location>
</feature>
<keyword evidence="3" id="KW-1185">Reference proteome</keyword>
<reference evidence="2 3" key="1">
    <citation type="submission" date="2024-04" db="EMBL/GenBank/DDBJ databases">
        <authorList>
            <consortium name="Genoscope - CEA"/>
            <person name="William W."/>
        </authorList>
    </citation>
    <scope>NUCLEOTIDE SEQUENCE [LARGE SCALE GENOMIC DNA]</scope>
</reference>
<feature type="region of interest" description="Disordered" evidence="1">
    <location>
        <begin position="676"/>
        <end position="698"/>
    </location>
</feature>
<feature type="region of interest" description="Disordered" evidence="1">
    <location>
        <begin position="512"/>
        <end position="538"/>
    </location>
</feature>
<evidence type="ECO:0000313" key="2">
    <source>
        <dbReference type="EMBL" id="CAL1544274.1"/>
    </source>
</evidence>
<feature type="region of interest" description="Disordered" evidence="1">
    <location>
        <begin position="401"/>
        <end position="420"/>
    </location>
</feature>
<feature type="compositionally biased region" description="Polar residues" evidence="1">
    <location>
        <begin position="646"/>
        <end position="659"/>
    </location>
</feature>
<sequence length="1210" mass="133497">MGLSKKLGAITQRVTGPDSRDVPYKWSNQTYTVQEILHKFKLPCVVQCATEACTVLWSDFQFDLRQPLLFYSRRTVQKVHAISLKADPTNSETLDEIGPPLAIPADYEGWFGATPKGINKIKRHLRIEAVANSAARRFLVTTQCPAFTSSRAPDGSFEYVPHDVMPGEVLKKVCVMEGSPGDPDAPQILKDHGPCLECLDEKDEDVVIPLSRRVMCYELAEEYPDDGERVFRIAAPMTTGSSKFPRIFQLIHGEPPVLKYAFTGMIRCYSVFTEETILAATLDDPKSICLELATDSVARFRIGLNDAAIKRTCEYNNANQICDSFGPKFLTAIKVSFSLKPEFVGQDDVEMSSNDNEVSSNDNEVSSNDNEVSSNDNESLSDMQDVNADSEFEIAWGSVQKTKPLTSSQATDDEGTMTKTENGRAMELVHLQDVRGSKTPFVKPRTLNIESTEQRNDSGDLRDHQAFTEQEMVDLMKKKGLIELKAETIPEFGSIRETRVRDNPLYYFMQRNPDQNPFNGTEEDCISESSKTGDDTLNDAVDDVINDVVYDAVEENPLMYLFQPLTKLEPADVTKNVTELGNLTKESVQQKLSSASSVSGFDQVVCKPAQEYKESHSESDSDGSDSEGSDSDAIDSDGSDGDIFETSPSLAENSTTTLQIRPGILESEYVKRLNNKDANIDDDDDKMDDKNDNKYPIDDNTEYHIYENVDDIYEDYSQSDTDSESHAVDDLMSLALEETEKLSTSSQDVSVTSGNCAQTQPNGGNCVGIMRSSSPAKCEVKPITADGAASSGEKDKSDEAVTRLNSLIEEVTALVNTSSNRILDVRRSPRETSRSRANSNTAKDGDRVSCDDRGSNKRLNDNPGSPSVVDLKTSVTHSTNQTYDTPRSDRDFADVSMVPTLFVQAPSKDNVSVLNVLDTKSDMTASKSDTNVSKSDRVHVLLTEQKTPISTTSTLTDVTPESGRSKSDDTPGVLRRSRAEVNLPSAVPQGLQKTYSAPWLLAVSSTSDPVLNSIVSHEKSLDQRFLSRRITHFPHEHPHGPGETLSRDARPAVGSISRRDDVHLQTVQTNVSSLKGTVLMPLQNSERMISPTCSVSSLNSSITSLNSSITIVSCLNPDMKELDGLSFSEDVPESDSESNSELSHFSVRSERSLVLEKEKVSLKRDSNSDLFKMADKFSFSRSGKLKSGKNKTVGSRARILSQEMEYEDFV</sequence>
<evidence type="ECO:0000256" key="1">
    <source>
        <dbReference type="SAM" id="MobiDB-lite"/>
    </source>
</evidence>
<comment type="caution">
    <text evidence="2">The sequence shown here is derived from an EMBL/GenBank/DDBJ whole genome shotgun (WGS) entry which is preliminary data.</text>
</comment>
<evidence type="ECO:0000313" key="3">
    <source>
        <dbReference type="Proteomes" id="UP001497497"/>
    </source>
</evidence>
<protein>
    <recommendedName>
        <fullName evidence="4">CABIT domain-containing protein</fullName>
    </recommendedName>
</protein>
<feature type="compositionally biased region" description="Basic and acidic residues" evidence="1">
    <location>
        <begin position="843"/>
        <end position="860"/>
    </location>
</feature>
<feature type="compositionally biased region" description="Basic and acidic residues" evidence="1">
    <location>
        <begin position="687"/>
        <end position="698"/>
    </location>
</feature>
<feature type="region of interest" description="Disordered" evidence="1">
    <location>
        <begin position="610"/>
        <end position="659"/>
    </location>
</feature>
<feature type="compositionally biased region" description="Basic and acidic residues" evidence="1">
    <location>
        <begin position="824"/>
        <end position="834"/>
    </location>
</feature>
<dbReference type="Proteomes" id="UP001497497">
    <property type="component" value="Unassembled WGS sequence"/>
</dbReference>
<organism evidence="2 3">
    <name type="scientific">Lymnaea stagnalis</name>
    <name type="common">Great pond snail</name>
    <name type="synonym">Helix stagnalis</name>
    <dbReference type="NCBI Taxonomy" id="6523"/>
    <lineage>
        <taxon>Eukaryota</taxon>
        <taxon>Metazoa</taxon>
        <taxon>Spiralia</taxon>
        <taxon>Lophotrochozoa</taxon>
        <taxon>Mollusca</taxon>
        <taxon>Gastropoda</taxon>
        <taxon>Heterobranchia</taxon>
        <taxon>Euthyneura</taxon>
        <taxon>Panpulmonata</taxon>
        <taxon>Hygrophila</taxon>
        <taxon>Lymnaeoidea</taxon>
        <taxon>Lymnaeidae</taxon>
        <taxon>Lymnaea</taxon>
    </lineage>
</organism>
<evidence type="ECO:0008006" key="4">
    <source>
        <dbReference type="Google" id="ProtNLM"/>
    </source>
</evidence>
<name>A0AAV2IEN5_LYMST</name>
<feature type="compositionally biased region" description="Polar residues" evidence="1">
    <location>
        <begin position="945"/>
        <end position="959"/>
    </location>
</feature>
<feature type="compositionally biased region" description="Low complexity" evidence="1">
    <location>
        <begin position="352"/>
        <end position="378"/>
    </location>
</feature>